<evidence type="ECO:0000313" key="1">
    <source>
        <dbReference type="EMBL" id="GLI00866.1"/>
    </source>
</evidence>
<dbReference type="Proteomes" id="UP001144280">
    <property type="component" value="Unassembled WGS sequence"/>
</dbReference>
<dbReference type="EMBL" id="BSDI01000037">
    <property type="protein sequence ID" value="GLI00866.1"/>
    <property type="molecule type" value="Genomic_DNA"/>
</dbReference>
<sequence length="178" mass="18729">MPRLLKRTTIILGLIVAMLLPGVAATASSTATRTAPAGAAAAVDTWLIGTPVSAGSGLYWFPCTIPSQRTNIIILAVPFGGHPVNDDINCTLSGEHGFAALITNSSTSRTVKVCNHTSVSFWEGVNVANASGGATGEIRWYEDTPGGGCYVTNISYPVRKFYAYWAGNGSYSPWAPPY</sequence>
<gene>
    <name evidence="1" type="ORF">Pa4123_61420</name>
</gene>
<proteinExistence type="predicted"/>
<comment type="caution">
    <text evidence="1">The sequence shown here is derived from an EMBL/GenBank/DDBJ whole genome shotgun (WGS) entry which is preliminary data.</text>
</comment>
<accession>A0ABQ5R2U6</accession>
<evidence type="ECO:0000313" key="2">
    <source>
        <dbReference type="Proteomes" id="UP001144280"/>
    </source>
</evidence>
<organism evidence="1 2">
    <name type="scientific">Phytohabitans aurantiacus</name>
    <dbReference type="NCBI Taxonomy" id="3016789"/>
    <lineage>
        <taxon>Bacteria</taxon>
        <taxon>Bacillati</taxon>
        <taxon>Actinomycetota</taxon>
        <taxon>Actinomycetes</taxon>
        <taxon>Micromonosporales</taxon>
        <taxon>Micromonosporaceae</taxon>
    </lineage>
</organism>
<name>A0ABQ5R2U6_9ACTN</name>
<keyword evidence="2" id="KW-1185">Reference proteome</keyword>
<reference evidence="1" key="1">
    <citation type="submission" date="2022-12" db="EMBL/GenBank/DDBJ databases">
        <title>New Phytohabitans aurantiacus sp. RD004123 nov., an actinomycete isolated from soil.</title>
        <authorList>
            <person name="Triningsih D.W."/>
            <person name="Harunari E."/>
            <person name="Igarashi Y."/>
        </authorList>
    </citation>
    <scope>NUCLEOTIDE SEQUENCE</scope>
    <source>
        <strain evidence="1">RD004123</strain>
    </source>
</reference>
<protein>
    <submittedName>
        <fullName evidence="1">Uncharacterized protein</fullName>
    </submittedName>
</protein>
<dbReference type="RefSeq" id="WP_281901462.1">
    <property type="nucleotide sequence ID" value="NZ_BSDI01000037.1"/>
</dbReference>